<evidence type="ECO:0000256" key="1">
    <source>
        <dbReference type="ARBA" id="ARBA00023127"/>
    </source>
</evidence>
<comment type="similarity">
    <text evidence="2">Belongs to the cyclin family.</text>
</comment>
<dbReference type="GO" id="GO:1900087">
    <property type="term" value="P:positive regulation of G1/S transition of mitotic cell cycle"/>
    <property type="evidence" value="ECO:0000318"/>
    <property type="project" value="GO_Central"/>
</dbReference>
<proteinExistence type="inferred from homology"/>
<dbReference type="HOGENOM" id="CLU_052190_0_0_1"/>
<dbReference type="OMA" id="KEIKPYM"/>
<evidence type="ECO:0000313" key="6">
    <source>
        <dbReference type="Proteomes" id="UP000007266"/>
    </source>
</evidence>
<dbReference type="InterPro" id="IPR013763">
    <property type="entry name" value="Cyclin-like_dom"/>
</dbReference>
<dbReference type="InterPro" id="IPR039361">
    <property type="entry name" value="Cyclin"/>
</dbReference>
<dbReference type="OrthoDB" id="306099at2759"/>
<organism evidence="5 6">
    <name type="scientific">Tribolium castaneum</name>
    <name type="common">Red flour beetle</name>
    <dbReference type="NCBI Taxonomy" id="7070"/>
    <lineage>
        <taxon>Eukaryota</taxon>
        <taxon>Metazoa</taxon>
        <taxon>Ecdysozoa</taxon>
        <taxon>Arthropoda</taxon>
        <taxon>Hexapoda</taxon>
        <taxon>Insecta</taxon>
        <taxon>Pterygota</taxon>
        <taxon>Neoptera</taxon>
        <taxon>Endopterygota</taxon>
        <taxon>Coleoptera</taxon>
        <taxon>Polyphaga</taxon>
        <taxon>Cucujiformia</taxon>
        <taxon>Tenebrionidae</taxon>
        <taxon>Tenebrionidae incertae sedis</taxon>
        <taxon>Tribolium</taxon>
    </lineage>
</organism>
<dbReference type="SMART" id="SM00385">
    <property type="entry name" value="CYCLIN"/>
    <property type="match status" value="1"/>
</dbReference>
<dbReference type="Proteomes" id="UP000007266">
    <property type="component" value="Linkage group 4"/>
</dbReference>
<dbReference type="Gene3D" id="1.10.472.10">
    <property type="entry name" value="Cyclin-like"/>
    <property type="match status" value="2"/>
</dbReference>
<feature type="domain" description="Cyclin-like" evidence="3">
    <location>
        <begin position="61"/>
        <end position="145"/>
    </location>
</feature>
<dbReference type="Pfam" id="PF02984">
    <property type="entry name" value="Cyclin_C"/>
    <property type="match status" value="1"/>
</dbReference>
<dbReference type="GO" id="GO:0005737">
    <property type="term" value="C:cytoplasm"/>
    <property type="evidence" value="ECO:0000318"/>
    <property type="project" value="GO_Central"/>
</dbReference>
<dbReference type="SMART" id="SM01332">
    <property type="entry name" value="Cyclin_C"/>
    <property type="match status" value="1"/>
</dbReference>
<dbReference type="EMBL" id="KQ971338">
    <property type="protein sequence ID" value="EFA02561.2"/>
    <property type="molecule type" value="Genomic_DNA"/>
</dbReference>
<dbReference type="KEGG" id="tca:660655"/>
<reference evidence="5 6" key="1">
    <citation type="journal article" date="2008" name="Nature">
        <title>The genome of the model beetle and pest Tribolium castaneum.</title>
        <authorList>
            <consortium name="Tribolium Genome Sequencing Consortium"/>
            <person name="Richards S."/>
            <person name="Gibbs R.A."/>
            <person name="Weinstock G.M."/>
            <person name="Brown S.J."/>
            <person name="Denell R."/>
            <person name="Beeman R.W."/>
            <person name="Gibbs R."/>
            <person name="Beeman R.W."/>
            <person name="Brown S.J."/>
            <person name="Bucher G."/>
            <person name="Friedrich M."/>
            <person name="Grimmelikhuijzen C.J."/>
            <person name="Klingler M."/>
            <person name="Lorenzen M."/>
            <person name="Richards S."/>
            <person name="Roth S."/>
            <person name="Schroder R."/>
            <person name="Tautz D."/>
            <person name="Zdobnov E.M."/>
            <person name="Muzny D."/>
            <person name="Gibbs R.A."/>
            <person name="Weinstock G.M."/>
            <person name="Attaway T."/>
            <person name="Bell S."/>
            <person name="Buhay C.J."/>
            <person name="Chandrabose M.N."/>
            <person name="Chavez D."/>
            <person name="Clerk-Blankenburg K.P."/>
            <person name="Cree A."/>
            <person name="Dao M."/>
            <person name="Davis C."/>
            <person name="Chacko J."/>
            <person name="Dinh H."/>
            <person name="Dugan-Rocha S."/>
            <person name="Fowler G."/>
            <person name="Garner T.T."/>
            <person name="Garnes J."/>
            <person name="Gnirke A."/>
            <person name="Hawes A."/>
            <person name="Hernandez J."/>
            <person name="Hines S."/>
            <person name="Holder M."/>
            <person name="Hume J."/>
            <person name="Jhangiani S.N."/>
            <person name="Joshi V."/>
            <person name="Khan Z.M."/>
            <person name="Jackson L."/>
            <person name="Kovar C."/>
            <person name="Kowis A."/>
            <person name="Lee S."/>
            <person name="Lewis L.R."/>
            <person name="Margolis J."/>
            <person name="Morgan M."/>
            <person name="Nazareth L.V."/>
            <person name="Nguyen N."/>
            <person name="Okwuonu G."/>
            <person name="Parker D."/>
            <person name="Richards S."/>
            <person name="Ruiz S.J."/>
            <person name="Santibanez J."/>
            <person name="Savard J."/>
            <person name="Scherer S.E."/>
            <person name="Schneider B."/>
            <person name="Sodergren E."/>
            <person name="Tautz D."/>
            <person name="Vattahil S."/>
            <person name="Villasana D."/>
            <person name="White C.S."/>
            <person name="Wright R."/>
            <person name="Park Y."/>
            <person name="Beeman R.W."/>
            <person name="Lord J."/>
            <person name="Oppert B."/>
            <person name="Lorenzen M."/>
            <person name="Brown S."/>
            <person name="Wang L."/>
            <person name="Savard J."/>
            <person name="Tautz D."/>
            <person name="Richards S."/>
            <person name="Weinstock G."/>
            <person name="Gibbs R.A."/>
            <person name="Liu Y."/>
            <person name="Worley K."/>
            <person name="Weinstock G."/>
            <person name="Elsik C.G."/>
            <person name="Reese J.T."/>
            <person name="Elhaik E."/>
            <person name="Landan G."/>
            <person name="Graur D."/>
            <person name="Arensburger P."/>
            <person name="Atkinson P."/>
            <person name="Beeman R.W."/>
            <person name="Beidler J."/>
            <person name="Brown S.J."/>
            <person name="Demuth J.P."/>
            <person name="Drury D.W."/>
            <person name="Du Y.Z."/>
            <person name="Fujiwara H."/>
            <person name="Lorenzen M."/>
            <person name="Maselli V."/>
            <person name="Osanai M."/>
            <person name="Park Y."/>
            <person name="Robertson H.M."/>
            <person name="Tu Z."/>
            <person name="Wang J.J."/>
            <person name="Wang S."/>
            <person name="Richards S."/>
            <person name="Song H."/>
            <person name="Zhang L."/>
            <person name="Sodergren E."/>
            <person name="Werner D."/>
            <person name="Stanke M."/>
            <person name="Morgenstern B."/>
            <person name="Solovyev V."/>
            <person name="Kosarev P."/>
            <person name="Brown G."/>
            <person name="Chen H.C."/>
            <person name="Ermolaeva O."/>
            <person name="Hlavina W."/>
            <person name="Kapustin Y."/>
            <person name="Kiryutin B."/>
            <person name="Kitts P."/>
            <person name="Maglott D."/>
            <person name="Pruitt K."/>
            <person name="Sapojnikov V."/>
            <person name="Souvorov A."/>
            <person name="Mackey A.J."/>
            <person name="Waterhouse R.M."/>
            <person name="Wyder S."/>
            <person name="Zdobnov E.M."/>
            <person name="Zdobnov E.M."/>
            <person name="Wyder S."/>
            <person name="Kriventseva E.V."/>
            <person name="Kadowaki T."/>
            <person name="Bork P."/>
            <person name="Aranda M."/>
            <person name="Bao R."/>
            <person name="Beermann A."/>
            <person name="Berns N."/>
            <person name="Bolognesi R."/>
            <person name="Bonneton F."/>
            <person name="Bopp D."/>
            <person name="Brown S.J."/>
            <person name="Bucher G."/>
            <person name="Butts T."/>
            <person name="Chaumot A."/>
            <person name="Denell R.E."/>
            <person name="Ferrier D.E."/>
            <person name="Friedrich M."/>
            <person name="Gordon C.M."/>
            <person name="Jindra M."/>
            <person name="Klingler M."/>
            <person name="Lan Q."/>
            <person name="Lattorff H.M."/>
            <person name="Laudet V."/>
            <person name="von Levetsow C."/>
            <person name="Liu Z."/>
            <person name="Lutz R."/>
            <person name="Lynch J.A."/>
            <person name="da Fonseca R.N."/>
            <person name="Posnien N."/>
            <person name="Reuter R."/>
            <person name="Roth S."/>
            <person name="Savard J."/>
            <person name="Schinko J.B."/>
            <person name="Schmitt C."/>
            <person name="Schoppmeier M."/>
            <person name="Schroder R."/>
            <person name="Shippy T.D."/>
            <person name="Simonnet F."/>
            <person name="Marques-Souza H."/>
            <person name="Tautz D."/>
            <person name="Tomoyasu Y."/>
            <person name="Trauner J."/>
            <person name="Van der Zee M."/>
            <person name="Vervoort M."/>
            <person name="Wittkopp N."/>
            <person name="Wimmer E.A."/>
            <person name="Yang X."/>
            <person name="Jones A.K."/>
            <person name="Sattelle D.B."/>
            <person name="Ebert P.R."/>
            <person name="Nelson D."/>
            <person name="Scott J.G."/>
            <person name="Beeman R.W."/>
            <person name="Muthukrishnan S."/>
            <person name="Kramer K.J."/>
            <person name="Arakane Y."/>
            <person name="Beeman R.W."/>
            <person name="Zhu Q."/>
            <person name="Hogenkamp D."/>
            <person name="Dixit R."/>
            <person name="Oppert B."/>
            <person name="Jiang H."/>
            <person name="Zou Z."/>
            <person name="Marshall J."/>
            <person name="Elpidina E."/>
            <person name="Vinokurov K."/>
            <person name="Oppert C."/>
            <person name="Zou Z."/>
            <person name="Evans J."/>
            <person name="Lu Z."/>
            <person name="Zhao P."/>
            <person name="Sumathipala N."/>
            <person name="Altincicek B."/>
            <person name="Vilcinskas A."/>
            <person name="Williams M."/>
            <person name="Hultmark D."/>
            <person name="Hetru C."/>
            <person name="Jiang H."/>
            <person name="Grimmelikhuijzen C.J."/>
            <person name="Hauser F."/>
            <person name="Cazzamali G."/>
            <person name="Williamson M."/>
            <person name="Park Y."/>
            <person name="Li B."/>
            <person name="Tanaka Y."/>
            <person name="Predel R."/>
            <person name="Neupert S."/>
            <person name="Schachtner J."/>
            <person name="Verleyen P."/>
            <person name="Raible F."/>
            <person name="Bork P."/>
            <person name="Friedrich M."/>
            <person name="Walden K.K."/>
            <person name="Robertson H.M."/>
            <person name="Angeli S."/>
            <person name="Foret S."/>
            <person name="Bucher G."/>
            <person name="Schuetz S."/>
            <person name="Maleszka R."/>
            <person name="Wimmer E.A."/>
            <person name="Beeman R.W."/>
            <person name="Lorenzen M."/>
            <person name="Tomoyasu Y."/>
            <person name="Miller S.C."/>
            <person name="Grossmann D."/>
            <person name="Bucher G."/>
        </authorList>
    </citation>
    <scope>NUCLEOTIDE SEQUENCE [LARGE SCALE GENOMIC DNA]</scope>
    <source>
        <strain evidence="5 6">Georgia GA2</strain>
    </source>
</reference>
<dbReference type="InParanoid" id="D2A0U5"/>
<feature type="domain" description="Cyclin C-terminal" evidence="4">
    <location>
        <begin position="154"/>
        <end position="278"/>
    </location>
</feature>
<dbReference type="PANTHER" id="PTHR10177">
    <property type="entry name" value="CYCLINS"/>
    <property type="match status" value="1"/>
</dbReference>
<dbReference type="AlphaFoldDB" id="D2A0U5"/>
<dbReference type="GO" id="GO:0000307">
    <property type="term" value="C:cyclin-dependent protein kinase holoenzyme complex"/>
    <property type="evidence" value="ECO:0000318"/>
    <property type="project" value="GO_Central"/>
</dbReference>
<evidence type="ECO:0000259" key="3">
    <source>
        <dbReference type="SMART" id="SM00385"/>
    </source>
</evidence>
<dbReference type="GO" id="GO:0005634">
    <property type="term" value="C:nucleus"/>
    <property type="evidence" value="ECO:0000318"/>
    <property type="project" value="GO_Central"/>
</dbReference>
<keyword evidence="6" id="KW-1185">Reference proteome</keyword>
<dbReference type="InterPro" id="IPR004367">
    <property type="entry name" value="Cyclin_C-dom"/>
</dbReference>
<dbReference type="Pfam" id="PF00134">
    <property type="entry name" value="Cyclin_N"/>
    <property type="match status" value="1"/>
</dbReference>
<evidence type="ECO:0000256" key="2">
    <source>
        <dbReference type="RuleBase" id="RU000383"/>
    </source>
</evidence>
<dbReference type="FunFam" id="1.10.472.10:FF:000003">
    <property type="entry name" value="G1/S-specific cyclin-D2"/>
    <property type="match status" value="1"/>
</dbReference>
<sequence length="302" mass="34599">MMDILRCCETTENEITAFVDGTLLQDRVLKNMLQSEYRCVPSNVFINQREITESMIEIVGGWMMEVCEEQTCQDDVFLLSMNYLYRFLTTTNIKKNQLQLLGAACMLIASKLREPKPLSAEMLVFYTDHSITTNMLTSWELLVLSKLKWDIIAIVPVDFLPHLLVRLDFERLGIKAEMVKKHAKILITLCAKECRFTNCYPSLLACASVVSALCGLGWVNKYHQSQEALLKTLADIIDVQETDFMQELVQNIDQMIKQNFENVKDNKVCDEVTRSEQCTPPPGKIRDYKTATTPTDVHDVCF</sequence>
<protein>
    <submittedName>
        <fullName evidence="5">G2/mitotic-specific cyclin-A-like Protein</fullName>
    </submittedName>
</protein>
<name>D2A0U5_TRICA</name>
<dbReference type="InterPro" id="IPR036915">
    <property type="entry name" value="Cyclin-like_sf"/>
</dbReference>
<dbReference type="STRING" id="7070.D2A0U5"/>
<evidence type="ECO:0000313" key="5">
    <source>
        <dbReference type="EMBL" id="EFA02561.2"/>
    </source>
</evidence>
<dbReference type="InterPro" id="IPR006671">
    <property type="entry name" value="Cyclin_N"/>
</dbReference>
<evidence type="ECO:0000259" key="4">
    <source>
        <dbReference type="SMART" id="SM01332"/>
    </source>
</evidence>
<gene>
    <name evidence="5" type="primary">AUGUSTUS-3.0.2_08270</name>
    <name evidence="5" type="ORF">TcasGA2_TC008270</name>
</gene>
<dbReference type="GO" id="GO:0016538">
    <property type="term" value="F:cyclin-dependent protein serine/threonine kinase regulator activity"/>
    <property type="evidence" value="ECO:0000318"/>
    <property type="project" value="GO_Central"/>
</dbReference>
<dbReference type="FunCoup" id="D2A0U5">
    <property type="interactions" value="459"/>
</dbReference>
<dbReference type="GO" id="GO:0005815">
    <property type="term" value="C:microtubule organizing center"/>
    <property type="evidence" value="ECO:0000318"/>
    <property type="project" value="GO_Central"/>
</dbReference>
<reference evidence="5 6" key="2">
    <citation type="journal article" date="2010" name="Nucleic Acids Res.">
        <title>BeetleBase in 2010: revisions to provide comprehensive genomic information for Tribolium castaneum.</title>
        <authorList>
            <person name="Kim H.S."/>
            <person name="Murphy T."/>
            <person name="Xia J."/>
            <person name="Caragea D."/>
            <person name="Park Y."/>
            <person name="Beeman R.W."/>
            <person name="Lorenzen M.D."/>
            <person name="Butcher S."/>
            <person name="Manak J.R."/>
            <person name="Brown S.J."/>
        </authorList>
    </citation>
    <scope>GENOME REANNOTATION</scope>
    <source>
        <strain evidence="5 6">Georgia GA2</strain>
    </source>
</reference>
<accession>D2A0U5</accession>
<dbReference type="GO" id="GO:0000082">
    <property type="term" value="P:G1/S transition of mitotic cell cycle"/>
    <property type="evidence" value="ECO:0000318"/>
    <property type="project" value="GO_Central"/>
</dbReference>
<dbReference type="SUPFAM" id="SSF47954">
    <property type="entry name" value="Cyclin-like"/>
    <property type="match status" value="2"/>
</dbReference>
<keyword evidence="1 2" id="KW-0195">Cyclin</keyword>
<dbReference type="CDD" id="cd20516">
    <property type="entry name" value="CYCLIN_CCND_rpt2"/>
    <property type="match status" value="1"/>
</dbReference>